<dbReference type="Gene3D" id="1.25.40.20">
    <property type="entry name" value="Ankyrin repeat-containing domain"/>
    <property type="match status" value="1"/>
</dbReference>
<dbReference type="STRING" id="1754190.A0A1Y2ECQ5"/>
<dbReference type="InterPro" id="IPR021832">
    <property type="entry name" value="ANKRD13"/>
</dbReference>
<dbReference type="SUPFAM" id="SSF48403">
    <property type="entry name" value="Ankyrin repeat"/>
    <property type="match status" value="1"/>
</dbReference>
<dbReference type="PROSITE" id="PS50088">
    <property type="entry name" value="ANK_REPEAT"/>
    <property type="match status" value="1"/>
</dbReference>
<protein>
    <submittedName>
        <fullName evidence="6">Ankyrin</fullName>
    </submittedName>
</protein>
<feature type="region of interest" description="Disordered" evidence="5">
    <location>
        <begin position="345"/>
        <end position="387"/>
    </location>
</feature>
<dbReference type="InterPro" id="IPR002110">
    <property type="entry name" value="Ankyrin_rpt"/>
</dbReference>
<comment type="caution">
    <text evidence="6">The sequence shown here is derived from an EMBL/GenBank/DDBJ whole genome shotgun (WGS) entry which is preliminary data.</text>
</comment>
<feature type="compositionally biased region" description="Acidic residues" evidence="5">
    <location>
        <begin position="353"/>
        <end position="370"/>
    </location>
</feature>
<dbReference type="EMBL" id="MCOG01000044">
    <property type="protein sequence ID" value="ORY69351.1"/>
    <property type="molecule type" value="Genomic_DNA"/>
</dbReference>
<evidence type="ECO:0000256" key="1">
    <source>
        <dbReference type="ARBA" id="ARBA00004586"/>
    </source>
</evidence>
<keyword evidence="2" id="KW-0143">Chaperone</keyword>
<comment type="subcellular location">
    <subcellularLocation>
        <location evidence="1">Endoplasmic reticulum membrane</location>
    </subcellularLocation>
</comment>
<gene>
    <name evidence="6" type="ORF">LY90DRAFT_504197</name>
</gene>
<dbReference type="GO" id="GO:0005789">
    <property type="term" value="C:endoplasmic reticulum membrane"/>
    <property type="evidence" value="ECO:0007669"/>
    <property type="project" value="UniProtKB-SubCell"/>
</dbReference>
<reference evidence="6 7" key="1">
    <citation type="submission" date="2016-08" db="EMBL/GenBank/DDBJ databases">
        <title>A Parts List for Fungal Cellulosomes Revealed by Comparative Genomics.</title>
        <authorList>
            <consortium name="DOE Joint Genome Institute"/>
            <person name="Haitjema C.H."/>
            <person name="Gilmore S.P."/>
            <person name="Henske J.K."/>
            <person name="Solomon K.V."/>
            <person name="De Groot R."/>
            <person name="Kuo A."/>
            <person name="Mondo S.J."/>
            <person name="Salamov A.A."/>
            <person name="Labutti K."/>
            <person name="Zhao Z."/>
            <person name="Chiniquy J."/>
            <person name="Barry K."/>
            <person name="Brewer H.M."/>
            <person name="Purvine S.O."/>
            <person name="Wright A.T."/>
            <person name="Boxma B."/>
            <person name="Van Alen T."/>
            <person name="Hackstein J.H."/>
            <person name="Baker S.E."/>
            <person name="Grigoriev I.V."/>
            <person name="O'Malley M.A."/>
        </authorList>
    </citation>
    <scope>NUCLEOTIDE SEQUENCE [LARGE SCALE GENOMIC DNA]</scope>
    <source>
        <strain evidence="6 7">G1</strain>
    </source>
</reference>
<evidence type="ECO:0000256" key="4">
    <source>
        <dbReference type="PROSITE-ProRule" id="PRU00023"/>
    </source>
</evidence>
<dbReference type="PROSITE" id="PS50297">
    <property type="entry name" value="ANK_REP_REGION"/>
    <property type="match status" value="1"/>
</dbReference>
<evidence type="ECO:0000313" key="6">
    <source>
        <dbReference type="EMBL" id="ORY69351.1"/>
    </source>
</evidence>
<keyword evidence="7" id="KW-1185">Reference proteome</keyword>
<comment type="function">
    <text evidence="3">Acts as a molecular chaperone for G protein-coupled receptors, regulating their biogenesis and exit from the ER.</text>
</comment>
<organism evidence="6 7">
    <name type="scientific">Neocallimastix californiae</name>
    <dbReference type="NCBI Taxonomy" id="1754190"/>
    <lineage>
        <taxon>Eukaryota</taxon>
        <taxon>Fungi</taxon>
        <taxon>Fungi incertae sedis</taxon>
        <taxon>Chytridiomycota</taxon>
        <taxon>Chytridiomycota incertae sedis</taxon>
        <taxon>Neocallimastigomycetes</taxon>
        <taxon>Neocallimastigales</taxon>
        <taxon>Neocallimastigaceae</taxon>
        <taxon>Neocallimastix</taxon>
    </lineage>
</organism>
<dbReference type="Proteomes" id="UP000193920">
    <property type="component" value="Unassembled WGS sequence"/>
</dbReference>
<dbReference type="AlphaFoldDB" id="A0A1Y2ECQ5"/>
<evidence type="ECO:0000256" key="5">
    <source>
        <dbReference type="SAM" id="MobiDB-lite"/>
    </source>
</evidence>
<dbReference type="Pfam" id="PF12796">
    <property type="entry name" value="Ank_2"/>
    <property type="match status" value="1"/>
</dbReference>
<evidence type="ECO:0000256" key="3">
    <source>
        <dbReference type="ARBA" id="ARBA00037107"/>
    </source>
</evidence>
<keyword evidence="4" id="KW-0040">ANK repeat</keyword>
<sequence>MTIEVTFPLHRCIFRNDVDGLKRSLQDEEIRKNINAKDNHGNTPLHLALMLDRRNCVLELLKNGCDCVSRNRFGWNPVEEAIMLGDMDLIEKLTLLKFRDYHKYLNKKEGTYEKWNEVLPYYHFRAQLKFKTKIPLLDKIGIKDIEHLYKRGKDMRYDFGFSGVDLRGVIPKMMKGSMSLLLKFKDNGAANVYLLDNKSKRYIELYPELSEPMMGNYLKSKMGIKTLFKFYFDYSDFKVKKSSNKGFGGLSNKKRVIKVNGNKKYTTDVFKFKDVDVIIRKRDNEKVIGDYKSHIKTTVQDLDKSRNTGLGGFGAITQELNESLFSGSEKNEHVMEDIIKQEKKFSNVSSSESDSDDSDSDDSDIEEDSISESKSKNKSKNNNNNNGIIEADNDFKKFIDANIFKITSKDSKLVEKVIYMIIRGKDDNGNTIEKSDILYIHQLIPSFFSTYVEENHLPEKEQKKLEEIYHSVIEKNDGHDHADIEKNSLVQNLKNSSNVSSMVHNIADTYFKNTAKKSSKSIKYEETKKEAISEEEYFDPKNTESLHMGRVMEISEEKKHVKTLFKTWLTKENTFPLNTYHFMPLVEMVSLVLYDQVNVNPKDNDNERNIYDNIANFVLKEIDGAKRFPLKFEIPILAGTVLQYKYIDIESDEKCAPESLFEIPSDYQYDANLSFKFLK</sequence>
<proteinExistence type="predicted"/>
<dbReference type="InterPro" id="IPR036770">
    <property type="entry name" value="Ankyrin_rpt-contain_sf"/>
</dbReference>
<dbReference type="SMART" id="SM00248">
    <property type="entry name" value="ANK"/>
    <property type="match status" value="2"/>
</dbReference>
<evidence type="ECO:0000256" key="2">
    <source>
        <dbReference type="ARBA" id="ARBA00023186"/>
    </source>
</evidence>
<evidence type="ECO:0000313" key="7">
    <source>
        <dbReference type="Proteomes" id="UP000193920"/>
    </source>
</evidence>
<name>A0A1Y2ECQ5_9FUNG</name>
<dbReference type="PANTHER" id="PTHR12447:SF25">
    <property type="entry name" value="ANKYRIN REPEAT DOMAIN-CONTAINING PROTEIN 13C"/>
    <property type="match status" value="1"/>
</dbReference>
<feature type="repeat" description="ANK" evidence="4">
    <location>
        <begin position="40"/>
        <end position="72"/>
    </location>
</feature>
<accession>A0A1Y2ECQ5</accession>
<dbReference type="PANTHER" id="PTHR12447">
    <property type="entry name" value="ANKYRIN REPEAT DOMAIN-CONTAINING PROTEIN 13"/>
    <property type="match status" value="1"/>
</dbReference>
<dbReference type="OrthoDB" id="2148093at2759"/>